<evidence type="ECO:0000256" key="3">
    <source>
        <dbReference type="HAMAP-Rule" id="MF_00795"/>
    </source>
</evidence>
<dbReference type="KEGG" id="too:C7K38_06930"/>
<dbReference type="InterPro" id="IPR005627">
    <property type="entry name" value="CutC-like"/>
</dbReference>
<reference evidence="5" key="4">
    <citation type="submission" date="2023-02" db="EMBL/GenBank/DDBJ databases">
        <authorList>
            <person name="Sun Q."/>
            <person name="Mori K."/>
        </authorList>
    </citation>
    <scope>NUCLEOTIDE SEQUENCE</scope>
    <source>
        <strain evidence="5">NBRC 114545</strain>
    </source>
</reference>
<dbReference type="EMBL" id="CP027783">
    <property type="protein sequence ID" value="AYW48127.1"/>
    <property type="molecule type" value="Genomic_DNA"/>
</dbReference>
<keyword evidence="6" id="KW-1185">Reference proteome</keyword>
<dbReference type="PANTHER" id="PTHR12598">
    <property type="entry name" value="COPPER HOMEOSTASIS PROTEIN CUTC"/>
    <property type="match status" value="1"/>
</dbReference>
<evidence type="ECO:0000313" key="7">
    <source>
        <dbReference type="Proteomes" id="UP001157039"/>
    </source>
</evidence>
<dbReference type="Proteomes" id="UP001157039">
    <property type="component" value="Unassembled WGS sequence"/>
</dbReference>
<dbReference type="Gene3D" id="3.20.20.380">
    <property type="entry name" value="Copper homeostasis (CutC) domain"/>
    <property type="match status" value="1"/>
</dbReference>
<gene>
    <name evidence="3 5" type="primary">cutC</name>
    <name evidence="4" type="ORF">C7K38_06930</name>
    <name evidence="5" type="ORF">GCM10025885_12530</name>
</gene>
<dbReference type="EMBL" id="BSUW01000001">
    <property type="protein sequence ID" value="GMA72204.1"/>
    <property type="molecule type" value="Genomic_DNA"/>
</dbReference>
<evidence type="ECO:0000256" key="2">
    <source>
        <dbReference type="ARBA" id="ARBA00022490"/>
    </source>
</evidence>
<evidence type="ECO:0000256" key="1">
    <source>
        <dbReference type="ARBA" id="ARBA00007768"/>
    </source>
</evidence>
<dbReference type="RefSeq" id="WP_123935774.1">
    <property type="nucleotide sequence ID" value="NZ_BSUW01000001.1"/>
</dbReference>
<dbReference type="Pfam" id="PF03932">
    <property type="entry name" value="CutC"/>
    <property type="match status" value="1"/>
</dbReference>
<name>A0AA38CY79_9ENTE</name>
<dbReference type="InterPro" id="IPR036822">
    <property type="entry name" value="CutC-like_dom_sf"/>
</dbReference>
<dbReference type="FunFam" id="3.20.20.380:FF:000003">
    <property type="entry name" value="Copper homeostasis protein CutC"/>
    <property type="match status" value="1"/>
</dbReference>
<proteinExistence type="inferred from homology"/>
<accession>A0AA38CY79</accession>
<dbReference type="HAMAP" id="MF_00795">
    <property type="entry name" value="CutC"/>
    <property type="match status" value="1"/>
</dbReference>
<dbReference type="PANTHER" id="PTHR12598:SF0">
    <property type="entry name" value="COPPER HOMEOSTASIS PROTEIN CUTC HOMOLOG"/>
    <property type="match status" value="1"/>
</dbReference>
<dbReference type="SUPFAM" id="SSF110395">
    <property type="entry name" value="CutC-like"/>
    <property type="match status" value="1"/>
</dbReference>
<comment type="caution">
    <text evidence="3">Once thought to be involved in copper homeostasis, experiments in E.coli have shown this is not the case.</text>
</comment>
<keyword evidence="2 3" id="KW-0963">Cytoplasm</keyword>
<reference evidence="5 7" key="2">
    <citation type="journal article" date="2014" name="Int. J. Syst. Evol. Microbiol.">
        <title>Complete genome sequence of Corynebacterium casei LMG S-19264T (=DSM 44701T), isolated from a smear-ripened cheese.</title>
        <authorList>
            <consortium name="US DOE Joint Genome Institute (JGI-PGF)"/>
            <person name="Walter F."/>
            <person name="Albersmeier A."/>
            <person name="Kalinowski J."/>
            <person name="Ruckert C."/>
        </authorList>
    </citation>
    <scope>NUCLEOTIDE SEQUENCE [LARGE SCALE GENOMIC DNA]</scope>
    <source>
        <strain evidence="5 7">NBRC 114545</strain>
    </source>
</reference>
<sequence length="218" mass="23876">MLLKEYCAENYTCLPAAIANGASRIELCDNLSVGGTTPSTGVIEESLSYAGEKEVPLMTMIRPRGGDFIYNDIELRIMETDLIEAKKLGVDGVVFGCLTPNNWLDEEALERLIAAAEGLQITFHMAFDQIPVAQQYEAIDWLSEHGVTRILTHGGPNGTTIQENLEHLRELINYANHRLTILPGGGITAENTEDLAKQLGVNEVHGTKIISLPEKDAE</sequence>
<dbReference type="GO" id="GO:0005737">
    <property type="term" value="C:cytoplasm"/>
    <property type="evidence" value="ECO:0007669"/>
    <property type="project" value="UniProtKB-SubCell"/>
</dbReference>
<protein>
    <recommendedName>
        <fullName evidence="3">PF03932 family protein CutC</fullName>
    </recommendedName>
</protein>
<reference evidence="4 6" key="1">
    <citation type="journal article" date="2012" name="Int. J. Syst. Evol. Microbiol.">
        <title>Characterization of Tetragenococcus strains from sugar thick juice reveals a novel species, Tetragenococcus osmophilus sp. nov., and divides Tetragenococcus halophilus into two subspecies, T. halophilus subsp. halophilus subsp. nov. and T. halophilus subsp. flandriensis subsp. nov.</title>
        <authorList>
            <person name="Juste A."/>
            <person name="Van Trappen S."/>
            <person name="Verreth C."/>
            <person name="Cleenwerck I."/>
            <person name="De Vos P."/>
            <person name="Lievens B."/>
            <person name="Willems K.A."/>
        </authorList>
    </citation>
    <scope>NUCLEOTIDE SEQUENCE [LARGE SCALE GENOMIC DNA]</scope>
    <source>
        <strain evidence="4 6">JCM 31126</strain>
    </source>
</reference>
<dbReference type="AlphaFoldDB" id="A0AA38CY79"/>
<dbReference type="Proteomes" id="UP000268310">
    <property type="component" value="Chromosome"/>
</dbReference>
<evidence type="ECO:0000313" key="5">
    <source>
        <dbReference type="EMBL" id="GMA72204.1"/>
    </source>
</evidence>
<dbReference type="GO" id="GO:0005507">
    <property type="term" value="F:copper ion binding"/>
    <property type="evidence" value="ECO:0007669"/>
    <property type="project" value="TreeGrafter"/>
</dbReference>
<evidence type="ECO:0000313" key="6">
    <source>
        <dbReference type="Proteomes" id="UP000268310"/>
    </source>
</evidence>
<reference evidence="4" key="3">
    <citation type="submission" date="2018-03" db="EMBL/GenBank/DDBJ databases">
        <authorList>
            <person name="Jeon C.O."/>
        </authorList>
    </citation>
    <scope>NUCLEOTIDE SEQUENCE</scope>
    <source>
        <strain evidence="4">JCM 31126</strain>
    </source>
</reference>
<evidence type="ECO:0000313" key="4">
    <source>
        <dbReference type="EMBL" id="AYW48127.1"/>
    </source>
</evidence>
<comment type="subcellular location">
    <subcellularLocation>
        <location evidence="3">Cytoplasm</location>
    </subcellularLocation>
</comment>
<organism evidence="5 7">
    <name type="scientific">Tetragenococcus osmophilus</name>
    <dbReference type="NCBI Taxonomy" id="526944"/>
    <lineage>
        <taxon>Bacteria</taxon>
        <taxon>Bacillati</taxon>
        <taxon>Bacillota</taxon>
        <taxon>Bacilli</taxon>
        <taxon>Lactobacillales</taxon>
        <taxon>Enterococcaceae</taxon>
        <taxon>Tetragenococcus</taxon>
    </lineage>
</organism>
<comment type="similarity">
    <text evidence="1 3">Belongs to the CutC family.</text>
</comment>